<accession>A0AAV4DX57</accession>
<dbReference type="GO" id="GO:0005634">
    <property type="term" value="C:nucleus"/>
    <property type="evidence" value="ECO:0007669"/>
    <property type="project" value="TreeGrafter"/>
</dbReference>
<dbReference type="CDD" id="cd02859">
    <property type="entry name" value="E_set_AMPKbeta_like_N"/>
    <property type="match status" value="1"/>
</dbReference>
<dbReference type="InterPro" id="IPR032640">
    <property type="entry name" value="AMPK1_CBM"/>
</dbReference>
<name>A0AAV4DX57_9GAST</name>
<reference evidence="6 7" key="1">
    <citation type="journal article" date="2021" name="Elife">
        <title>Chloroplast acquisition without the gene transfer in kleptoplastic sea slugs, Plakobranchus ocellatus.</title>
        <authorList>
            <person name="Maeda T."/>
            <person name="Takahashi S."/>
            <person name="Yoshida T."/>
            <person name="Shimamura S."/>
            <person name="Takaki Y."/>
            <person name="Nagai Y."/>
            <person name="Toyoda A."/>
            <person name="Suzuki Y."/>
            <person name="Arimoto A."/>
            <person name="Ishii H."/>
            <person name="Satoh N."/>
            <person name="Nishiyama T."/>
            <person name="Hasebe M."/>
            <person name="Maruyama T."/>
            <person name="Minagawa J."/>
            <person name="Obokata J."/>
            <person name="Shigenobu S."/>
        </authorList>
    </citation>
    <scope>NUCLEOTIDE SEQUENCE [LARGE SCALE GENOMIC DNA]</scope>
</reference>
<evidence type="ECO:0000313" key="7">
    <source>
        <dbReference type="Proteomes" id="UP000735302"/>
    </source>
</evidence>
<comment type="function">
    <text evidence="2">Non-catalytic subunit of AMP-activated protein kinase (AMPK), an energy sensor protein kinase that plays a key role in regulating cellular energy metabolism. In response to reduction of intracellular ATP levels, AMPK activates energy-producing pathways and inhibits energy-consuming processes: inhibits protein, carbohydrate and lipid biosynthesis, as well as cell growth and proliferation. AMPK acts via direct phosphorylation of metabolic enzymes, and by longer-term effects via phosphorylation of transcription regulators. Also acts as a regulator of cellular polarity by remodeling the actin cytoskeleton; probably by indirectly activating myosin. Beta non-catalytic subunit acts as a scaffold on which the AMPK complex assembles, via its C-terminus that bridges alpha (PRKAA1 or PRKAA2) and gamma subunits (PRKAG1, PRKAG2 or PRKAG3).</text>
</comment>
<dbReference type="GO" id="GO:0019901">
    <property type="term" value="F:protein kinase binding"/>
    <property type="evidence" value="ECO:0007669"/>
    <property type="project" value="TreeGrafter"/>
</dbReference>
<dbReference type="Proteomes" id="UP000735302">
    <property type="component" value="Unassembled WGS sequence"/>
</dbReference>
<feature type="compositionally biased region" description="Low complexity" evidence="4">
    <location>
        <begin position="40"/>
        <end position="53"/>
    </location>
</feature>
<dbReference type="GO" id="GO:0007165">
    <property type="term" value="P:signal transduction"/>
    <property type="evidence" value="ECO:0007669"/>
    <property type="project" value="TreeGrafter"/>
</dbReference>
<dbReference type="AlphaFoldDB" id="A0AAV4DX57"/>
<dbReference type="SUPFAM" id="SSF81296">
    <property type="entry name" value="E set domains"/>
    <property type="match status" value="1"/>
</dbReference>
<sequence>MSLSLVQTQSEGESAPAASSESAEAGAATGAATEAEEAAGEPAAPSEEPASTTVPMEFKWEEGGDNVLVSGSFNSWQEKIALSKEGEVFTKMIDVPVGEHLYKFIVDDKWVINKNLPIKCDDDGLENNVLLVQPVS</sequence>
<keyword evidence="6" id="KW-0808">Transferase</keyword>
<evidence type="ECO:0000259" key="5">
    <source>
        <dbReference type="Pfam" id="PF16561"/>
    </source>
</evidence>
<feature type="compositionally biased region" description="Low complexity" evidence="4">
    <location>
        <begin position="10"/>
        <end position="33"/>
    </location>
</feature>
<proteinExistence type="inferred from homology"/>
<protein>
    <recommendedName>
        <fullName evidence="3">5'-AMP-activated protein kinase subunit beta-1</fullName>
    </recommendedName>
</protein>
<evidence type="ECO:0000256" key="2">
    <source>
        <dbReference type="ARBA" id="ARBA00025180"/>
    </source>
</evidence>
<dbReference type="GO" id="GO:0016301">
    <property type="term" value="F:kinase activity"/>
    <property type="evidence" value="ECO:0007669"/>
    <property type="project" value="UniProtKB-KW"/>
</dbReference>
<organism evidence="6 7">
    <name type="scientific">Plakobranchus ocellatus</name>
    <dbReference type="NCBI Taxonomy" id="259542"/>
    <lineage>
        <taxon>Eukaryota</taxon>
        <taxon>Metazoa</taxon>
        <taxon>Spiralia</taxon>
        <taxon>Lophotrochozoa</taxon>
        <taxon>Mollusca</taxon>
        <taxon>Gastropoda</taxon>
        <taxon>Heterobranchia</taxon>
        <taxon>Euthyneura</taxon>
        <taxon>Panpulmonata</taxon>
        <taxon>Sacoglossa</taxon>
        <taxon>Placobranchoidea</taxon>
        <taxon>Plakobranchidae</taxon>
        <taxon>Plakobranchus</taxon>
    </lineage>
</organism>
<evidence type="ECO:0000256" key="4">
    <source>
        <dbReference type="SAM" id="MobiDB-lite"/>
    </source>
</evidence>
<keyword evidence="6" id="KW-0418">Kinase</keyword>
<comment type="similarity">
    <text evidence="1">Belongs to the 5'-AMP-activated protein kinase beta subunit family.</text>
</comment>
<dbReference type="PANTHER" id="PTHR10343:SF84">
    <property type="entry name" value="5'-AMP-ACTIVATED PROTEIN KINASE SUBUNIT BETA-1"/>
    <property type="match status" value="1"/>
</dbReference>
<dbReference type="EMBL" id="BLXT01008440">
    <property type="protein sequence ID" value="GFO48696.1"/>
    <property type="molecule type" value="Genomic_DNA"/>
</dbReference>
<dbReference type="GO" id="GO:0005737">
    <property type="term" value="C:cytoplasm"/>
    <property type="evidence" value="ECO:0007669"/>
    <property type="project" value="TreeGrafter"/>
</dbReference>
<keyword evidence="7" id="KW-1185">Reference proteome</keyword>
<dbReference type="InterPro" id="IPR050827">
    <property type="entry name" value="CRP1_MDG1_kinase"/>
</dbReference>
<evidence type="ECO:0000313" key="6">
    <source>
        <dbReference type="EMBL" id="GFO48696.1"/>
    </source>
</evidence>
<dbReference type="InterPro" id="IPR014756">
    <property type="entry name" value="Ig_E-set"/>
</dbReference>
<gene>
    <name evidence="6" type="ORF">PoB_007520100</name>
</gene>
<feature type="region of interest" description="Disordered" evidence="4">
    <location>
        <begin position="1"/>
        <end position="56"/>
    </location>
</feature>
<dbReference type="Gene3D" id="2.60.40.10">
    <property type="entry name" value="Immunoglobulins"/>
    <property type="match status" value="1"/>
</dbReference>
<comment type="caution">
    <text evidence="6">The sequence shown here is derived from an EMBL/GenBank/DDBJ whole genome shotgun (WGS) entry which is preliminary data.</text>
</comment>
<evidence type="ECO:0000256" key="1">
    <source>
        <dbReference type="ARBA" id="ARBA00010926"/>
    </source>
</evidence>
<dbReference type="InterPro" id="IPR013783">
    <property type="entry name" value="Ig-like_fold"/>
</dbReference>
<feature type="domain" description="AMP-activated protein kinase glycogen-binding" evidence="5">
    <location>
        <begin position="54"/>
        <end position="134"/>
    </location>
</feature>
<dbReference type="PANTHER" id="PTHR10343">
    <property type="entry name" value="5'-AMP-ACTIVATED PROTEIN KINASE , BETA SUBUNIT"/>
    <property type="match status" value="1"/>
</dbReference>
<dbReference type="GO" id="GO:0031588">
    <property type="term" value="C:nucleotide-activated protein kinase complex"/>
    <property type="evidence" value="ECO:0007669"/>
    <property type="project" value="TreeGrafter"/>
</dbReference>
<dbReference type="Pfam" id="PF16561">
    <property type="entry name" value="AMPK1_CBM"/>
    <property type="match status" value="1"/>
</dbReference>
<evidence type="ECO:0000256" key="3">
    <source>
        <dbReference type="ARBA" id="ARBA00040010"/>
    </source>
</evidence>